<proteinExistence type="predicted"/>
<dbReference type="Proteomes" id="UP000028703">
    <property type="component" value="Unassembled WGS sequence"/>
</dbReference>
<accession>A0A085ZW10</accession>
<evidence type="ECO:0000313" key="1">
    <source>
        <dbReference type="EMBL" id="KFF08624.1"/>
    </source>
</evidence>
<dbReference type="eggNOG" id="ENOG50311KP">
    <property type="taxonomic scope" value="Bacteria"/>
</dbReference>
<dbReference type="STRING" id="421531.IX38_04020"/>
<evidence type="ECO:0000313" key="2">
    <source>
        <dbReference type="Proteomes" id="UP000028703"/>
    </source>
</evidence>
<dbReference type="EMBL" id="JPRO01000002">
    <property type="protein sequence ID" value="KFF08624.1"/>
    <property type="molecule type" value="Genomic_DNA"/>
</dbReference>
<gene>
    <name evidence="1" type="ORF">IX38_04020</name>
</gene>
<sequence length="201" mass="23970">MNKITRIEEISDMQDFGTDLVKFYIFFKKDDGNEVSVPFIVYLWDIIKYLRNSEPDAAAYINKVSESIRSYGMKDGKILKVLHEEEFTVHSFVEKYFKNLPADKINRHIEWSEKTIDPSDIKDFREFERQLQPDLANSNSRRTLFTEAVDEAVQKEVKNFYPEYFEVKNNEFYAKYDEILMKKVGELASELDDFFFRESQK</sequence>
<keyword evidence="2" id="KW-1185">Reference proteome</keyword>
<protein>
    <submittedName>
        <fullName evidence="1">Uncharacterized protein</fullName>
    </submittedName>
</protein>
<reference evidence="1 2" key="1">
    <citation type="submission" date="2014-07" db="EMBL/GenBank/DDBJ databases">
        <title>Genome of Chryseobacterium luteum DSM 18605.</title>
        <authorList>
            <person name="Stropko S.J."/>
            <person name="Pipes S.E."/>
            <person name="Newman J.D."/>
        </authorList>
    </citation>
    <scope>NUCLEOTIDE SEQUENCE [LARGE SCALE GENOMIC DNA]</scope>
    <source>
        <strain evidence="1 2">DSM 18605</strain>
    </source>
</reference>
<dbReference type="AlphaFoldDB" id="A0A085ZW10"/>
<name>A0A085ZW10_9FLAO</name>
<organism evidence="1 2">
    <name type="scientific">Chryseobacterium luteum</name>
    <dbReference type="NCBI Taxonomy" id="421531"/>
    <lineage>
        <taxon>Bacteria</taxon>
        <taxon>Pseudomonadati</taxon>
        <taxon>Bacteroidota</taxon>
        <taxon>Flavobacteriia</taxon>
        <taxon>Flavobacteriales</taxon>
        <taxon>Weeksellaceae</taxon>
        <taxon>Chryseobacterium group</taxon>
        <taxon>Chryseobacterium</taxon>
    </lineage>
</organism>
<comment type="caution">
    <text evidence="1">The sequence shown here is derived from an EMBL/GenBank/DDBJ whole genome shotgun (WGS) entry which is preliminary data.</text>
</comment>